<keyword evidence="1" id="KW-0472">Membrane</keyword>
<evidence type="ECO:0000313" key="3">
    <source>
        <dbReference type="Proteomes" id="UP000322144"/>
    </source>
</evidence>
<keyword evidence="1" id="KW-0812">Transmembrane</keyword>
<dbReference type="Proteomes" id="UP000322144">
    <property type="component" value="Segment"/>
</dbReference>
<keyword evidence="1" id="KW-1133">Transmembrane helix</keyword>
<accession>A0A5C1K7I7</accession>
<organism evidence="2 3">
    <name type="scientific">Pseudomonas phage vB_PaeM_PS119XW</name>
    <dbReference type="NCBI Taxonomy" id="2601632"/>
    <lineage>
        <taxon>Viruses</taxon>
        <taxon>Duplodnaviria</taxon>
        <taxon>Heunggongvirae</taxon>
        <taxon>Uroviricota</taxon>
        <taxon>Caudoviricetes</taxon>
        <taxon>Chimalliviridae</taxon>
        <taxon>Pawinskivirus</taxon>
        <taxon>Pawinskivirus PS119XW</taxon>
    </lineage>
</organism>
<evidence type="ECO:0000256" key="1">
    <source>
        <dbReference type="SAM" id="Phobius"/>
    </source>
</evidence>
<evidence type="ECO:0000313" key="2">
    <source>
        <dbReference type="EMBL" id="QEM41842.1"/>
    </source>
</evidence>
<keyword evidence="3" id="KW-1185">Reference proteome</keyword>
<dbReference type="KEGG" id="vg:77936863"/>
<sequence length="142" mass="16263">MNIAINAIVAVSVIAFLAYMAYAIYMHRQHELAKGIKSDIWRWHMKTMDNMIGKMENILRYSSLKSSFVAGERQFVEVIREYRIKSIANTESKLRQAGLVSGLCNEVSNHNEHVADDVIDRVLGHFITDQNLLQRIARKSVV</sequence>
<proteinExistence type="predicted"/>
<dbReference type="EMBL" id="MN103543">
    <property type="protein sequence ID" value="QEM41842.1"/>
    <property type="molecule type" value="Genomic_DNA"/>
</dbReference>
<dbReference type="RefSeq" id="YP_010660853.1">
    <property type="nucleotide sequence ID" value="NC_070882.1"/>
</dbReference>
<reference evidence="2 3" key="1">
    <citation type="submission" date="2019-06" db="EMBL/GenBank/DDBJ databases">
        <title>A distant relative of Phikzvirus genus phages from a therapeutic phage collection.</title>
        <authorList>
            <person name="Hejnowicz M.S."/>
            <person name="Dabrowski K."/>
            <person name="Gawor J."/>
            <person name="Weber-Dabrowska B."/>
            <person name="Gromadka R."/>
            <person name="Lobocka M.B."/>
        </authorList>
    </citation>
    <scope>NUCLEOTIDE SEQUENCE [LARGE SCALE GENOMIC DNA]</scope>
</reference>
<feature type="transmembrane region" description="Helical" evidence="1">
    <location>
        <begin position="6"/>
        <end position="25"/>
    </location>
</feature>
<name>A0A5C1K7I7_9CAUD</name>
<protein>
    <submittedName>
        <fullName evidence="2">Uncharacterized protein</fullName>
    </submittedName>
</protein>
<dbReference type="GeneID" id="77936863"/>